<gene>
    <name evidence="2" type="ORF">MELLADRAFT_90928</name>
</gene>
<dbReference type="AlphaFoldDB" id="F4R829"/>
<feature type="compositionally biased region" description="Polar residues" evidence="1">
    <location>
        <begin position="216"/>
        <end position="226"/>
    </location>
</feature>
<dbReference type="InParanoid" id="F4R829"/>
<organism evidence="3">
    <name type="scientific">Melampsora larici-populina (strain 98AG31 / pathotype 3-4-7)</name>
    <name type="common">Poplar leaf rust fungus</name>
    <dbReference type="NCBI Taxonomy" id="747676"/>
    <lineage>
        <taxon>Eukaryota</taxon>
        <taxon>Fungi</taxon>
        <taxon>Dikarya</taxon>
        <taxon>Basidiomycota</taxon>
        <taxon>Pucciniomycotina</taxon>
        <taxon>Pucciniomycetes</taxon>
        <taxon>Pucciniales</taxon>
        <taxon>Melampsoraceae</taxon>
        <taxon>Melampsora</taxon>
    </lineage>
</organism>
<feature type="region of interest" description="Disordered" evidence="1">
    <location>
        <begin position="191"/>
        <end position="228"/>
    </location>
</feature>
<accession>F4R829</accession>
<feature type="region of interest" description="Disordered" evidence="1">
    <location>
        <begin position="44"/>
        <end position="177"/>
    </location>
</feature>
<reference evidence="3" key="1">
    <citation type="journal article" date="2011" name="Proc. Natl. Acad. Sci. U.S.A.">
        <title>Obligate biotrophy features unraveled by the genomic analysis of rust fungi.</title>
        <authorList>
            <person name="Duplessis S."/>
            <person name="Cuomo C.A."/>
            <person name="Lin Y.-C."/>
            <person name="Aerts A."/>
            <person name="Tisserant E."/>
            <person name="Veneault-Fourrey C."/>
            <person name="Joly D.L."/>
            <person name="Hacquard S."/>
            <person name="Amselem J."/>
            <person name="Cantarel B.L."/>
            <person name="Chiu R."/>
            <person name="Coutinho P.M."/>
            <person name="Feau N."/>
            <person name="Field M."/>
            <person name="Frey P."/>
            <person name="Gelhaye E."/>
            <person name="Goldberg J."/>
            <person name="Grabherr M.G."/>
            <person name="Kodira C.D."/>
            <person name="Kohler A."/>
            <person name="Kuees U."/>
            <person name="Lindquist E.A."/>
            <person name="Lucas S.M."/>
            <person name="Mago R."/>
            <person name="Mauceli E."/>
            <person name="Morin E."/>
            <person name="Murat C."/>
            <person name="Pangilinan J.L."/>
            <person name="Park R."/>
            <person name="Pearson M."/>
            <person name="Quesneville H."/>
            <person name="Rouhier N."/>
            <person name="Sakthikumar S."/>
            <person name="Salamov A.A."/>
            <person name="Schmutz J."/>
            <person name="Selles B."/>
            <person name="Shapiro H."/>
            <person name="Tanguay P."/>
            <person name="Tuskan G.A."/>
            <person name="Henrissat B."/>
            <person name="Van de Peer Y."/>
            <person name="Rouze P."/>
            <person name="Ellis J.G."/>
            <person name="Dodds P.N."/>
            <person name="Schein J.E."/>
            <person name="Zhong S."/>
            <person name="Hamelin R.C."/>
            <person name="Grigoriev I.V."/>
            <person name="Szabo L.J."/>
            <person name="Martin F."/>
        </authorList>
    </citation>
    <scope>NUCLEOTIDE SEQUENCE [LARGE SCALE GENOMIC DNA]</scope>
    <source>
        <strain evidence="3">98AG31 / pathotype 3-4-7</strain>
    </source>
</reference>
<dbReference type="RefSeq" id="XP_007405323.1">
    <property type="nucleotide sequence ID" value="XM_007405261.1"/>
</dbReference>
<protein>
    <submittedName>
        <fullName evidence="2">Uncharacterized protein</fullName>
    </submittedName>
</protein>
<dbReference type="Proteomes" id="UP000001072">
    <property type="component" value="Unassembled WGS sequence"/>
</dbReference>
<dbReference type="HOGENOM" id="CLU_049472_0_0_1"/>
<evidence type="ECO:0000256" key="1">
    <source>
        <dbReference type="SAM" id="MobiDB-lite"/>
    </source>
</evidence>
<dbReference type="EMBL" id="GL883092">
    <property type="protein sequence ID" value="EGG11688.1"/>
    <property type="molecule type" value="Genomic_DNA"/>
</dbReference>
<keyword evidence="3" id="KW-1185">Reference proteome</keyword>
<feature type="compositionally biased region" description="Basic and acidic residues" evidence="1">
    <location>
        <begin position="118"/>
        <end position="129"/>
    </location>
</feature>
<dbReference type="KEGG" id="mlr:MELLADRAFT_90928"/>
<feature type="compositionally biased region" description="Basic and acidic residues" evidence="1">
    <location>
        <begin position="197"/>
        <end position="212"/>
    </location>
</feature>
<name>F4R829_MELLP</name>
<sequence length="377" mass="41922">MNPLDPDAPGVGKQTMLDWLRFNYPMETIRRGLNKAEIAKIVREKQPDLFPNESSSSSHNLSDHKPKIPPPIKPKVQQPSELKTSKAGMRLIKHDQPGQDLIVRTDTLHQLSTGPECTPERRPEIDLGGKAHLGKRVASSEADRQSKFRRIPPAPQSDKNSIDKPPRSKKKVAFTPAVPCQLNDASAEWATTSDVGEADHQKPKSDPLEKSRVTKLRSTVSSTPKPGQSYIDATLISHQHNSMSLSPSSASQSLINLSADEVFVSQARNITQPHDLMEFSDLDLFETDNTSFGRDIPAITHTAPTVSGVDVFLMERQREGKISSLEDAIDDMKSQVEMANRERFNILAIEDAQERQGIPHPFVVQYDMVGADVLNYR</sequence>
<dbReference type="GeneID" id="18935728"/>
<evidence type="ECO:0000313" key="3">
    <source>
        <dbReference type="Proteomes" id="UP000001072"/>
    </source>
</evidence>
<evidence type="ECO:0000313" key="2">
    <source>
        <dbReference type="EMBL" id="EGG11688.1"/>
    </source>
</evidence>
<proteinExistence type="predicted"/>
<dbReference type="VEuPathDB" id="FungiDB:MELLADRAFT_90928"/>